<evidence type="ECO:0000313" key="2">
    <source>
        <dbReference type="EMBL" id="CAF4348967.1"/>
    </source>
</evidence>
<dbReference type="AlphaFoldDB" id="A0A820KXU7"/>
<name>A0A820KXU7_9BILA</name>
<evidence type="ECO:0000313" key="1">
    <source>
        <dbReference type="EMBL" id="CAF4342054.1"/>
    </source>
</evidence>
<comment type="caution">
    <text evidence="2">The sequence shown here is derived from an EMBL/GenBank/DDBJ whole genome shotgun (WGS) entry which is preliminary data.</text>
</comment>
<evidence type="ECO:0000313" key="5">
    <source>
        <dbReference type="Proteomes" id="UP000663866"/>
    </source>
</evidence>
<reference evidence="2" key="1">
    <citation type="submission" date="2021-02" db="EMBL/GenBank/DDBJ databases">
        <authorList>
            <person name="Nowell W R."/>
        </authorList>
    </citation>
    <scope>NUCLEOTIDE SEQUENCE</scope>
</reference>
<accession>A0A820KXU7</accession>
<dbReference type="EMBL" id="CAJOBI010206449">
    <property type="protein sequence ID" value="CAF5006500.1"/>
    <property type="molecule type" value="Genomic_DNA"/>
</dbReference>
<dbReference type="Proteomes" id="UP000663842">
    <property type="component" value="Unassembled WGS sequence"/>
</dbReference>
<evidence type="ECO:0000313" key="3">
    <source>
        <dbReference type="EMBL" id="CAF5006500.1"/>
    </source>
</evidence>
<proteinExistence type="predicted"/>
<dbReference type="EMBL" id="CAJOBF010015656">
    <property type="protein sequence ID" value="CAF4348967.1"/>
    <property type="molecule type" value="Genomic_DNA"/>
</dbReference>
<dbReference type="Proteomes" id="UP000676336">
    <property type="component" value="Unassembled WGS sequence"/>
</dbReference>
<dbReference type="Proteomes" id="UP000663866">
    <property type="component" value="Unassembled WGS sequence"/>
</dbReference>
<dbReference type="EMBL" id="CAJOBG010026203">
    <property type="protein sequence ID" value="CAF4342054.1"/>
    <property type="molecule type" value="Genomic_DNA"/>
</dbReference>
<protein>
    <submittedName>
        <fullName evidence="2">Uncharacterized protein</fullName>
    </submittedName>
</protein>
<gene>
    <name evidence="1" type="ORF">OVN521_LOCUS32650</name>
    <name evidence="3" type="ORF">SMN809_LOCUS57004</name>
    <name evidence="2" type="ORF">UXM345_LOCUS35902</name>
</gene>
<evidence type="ECO:0000313" key="4">
    <source>
        <dbReference type="Proteomes" id="UP000663842"/>
    </source>
</evidence>
<organism evidence="2 4">
    <name type="scientific">Rotaria magnacalcarata</name>
    <dbReference type="NCBI Taxonomy" id="392030"/>
    <lineage>
        <taxon>Eukaryota</taxon>
        <taxon>Metazoa</taxon>
        <taxon>Spiralia</taxon>
        <taxon>Gnathifera</taxon>
        <taxon>Rotifera</taxon>
        <taxon>Eurotatoria</taxon>
        <taxon>Bdelloidea</taxon>
        <taxon>Philodinida</taxon>
        <taxon>Philodinidae</taxon>
        <taxon>Rotaria</taxon>
    </lineage>
</organism>
<sequence>ISNVDCFLGCNDPLDILLFDSNDLLDLKKEICVKLNNNSYLILPGVKCKVNLLKNTLVKLSKQLKRTSKTSLNTVIRNSPSTTDLIVNNSNNSSNTFSVTSITTSTAPNNNLTPEEKLKQQIIEPLNDWCQKMKENNGRKNVSTERKCRL</sequence>
<feature type="non-terminal residue" evidence="2">
    <location>
        <position position="1"/>
    </location>
</feature>
<keyword evidence="5" id="KW-1185">Reference proteome</keyword>